<accession>A0ACC1HV40</accession>
<dbReference type="Proteomes" id="UP001145114">
    <property type="component" value="Unassembled WGS sequence"/>
</dbReference>
<organism evidence="1 2">
    <name type="scientific">Spiromyces aspiralis</name>
    <dbReference type="NCBI Taxonomy" id="68401"/>
    <lineage>
        <taxon>Eukaryota</taxon>
        <taxon>Fungi</taxon>
        <taxon>Fungi incertae sedis</taxon>
        <taxon>Zoopagomycota</taxon>
        <taxon>Kickxellomycotina</taxon>
        <taxon>Kickxellomycetes</taxon>
        <taxon>Kickxellales</taxon>
        <taxon>Kickxellaceae</taxon>
        <taxon>Spiromyces</taxon>
    </lineage>
</organism>
<proteinExistence type="predicted"/>
<protein>
    <submittedName>
        <fullName evidence="1">Uncharacterized protein</fullName>
    </submittedName>
</protein>
<evidence type="ECO:0000313" key="2">
    <source>
        <dbReference type="Proteomes" id="UP001145114"/>
    </source>
</evidence>
<name>A0ACC1HV40_9FUNG</name>
<dbReference type="EMBL" id="JAMZIH010001991">
    <property type="protein sequence ID" value="KAJ1677754.1"/>
    <property type="molecule type" value="Genomic_DNA"/>
</dbReference>
<sequence>MADTPHETVTSLDDLLRVLSERDTRTERRLNELTDQIRSLVESHNATNDRMEAHLDAIDERNRALDECIRGLESHLRAFPTGMTTPSRALVTTPPARAQHSAANPPPTHTPLPVPYQVTTMPPATPAWYPTTTMPPATPTRAFHPAGMNTGELSEPRKPADLPLYRPRGKAKENVYTDAENFIEAYEIILDAYGIEKDTYGVRWLPAHLAPDEYRNLANHAPERRLPPSWERTRKLFVETFAPPVAPYQHLQELSTIQFRPKDDIMSFINRFDRLRTKAELGPHNKLAVEAYYQALPKDLRNLVLMQERGSRPRKPTIQELYRWTQEAYADYCRLAGLNEFPRIIIPTEENANRRRRETDGDRRANSPAPHNRVREIRQDRANQWGRPTDSRERRLGGGGNPHRHSVNDATARHEGPMRGRTTMDDRKRHATMSRPPDAVIRKTMANPDDEEGARG</sequence>
<gene>
    <name evidence="1" type="ORF">EV182_005509</name>
</gene>
<reference evidence="1" key="1">
    <citation type="submission" date="2022-06" db="EMBL/GenBank/DDBJ databases">
        <title>Phylogenomic reconstructions and comparative analyses of Kickxellomycotina fungi.</title>
        <authorList>
            <person name="Reynolds N.K."/>
            <person name="Stajich J.E."/>
            <person name="Barry K."/>
            <person name="Grigoriev I.V."/>
            <person name="Crous P."/>
            <person name="Smith M.E."/>
        </authorList>
    </citation>
    <scope>NUCLEOTIDE SEQUENCE</scope>
    <source>
        <strain evidence="1">RSA 2271</strain>
    </source>
</reference>
<feature type="non-terminal residue" evidence="1">
    <location>
        <position position="456"/>
    </location>
</feature>
<evidence type="ECO:0000313" key="1">
    <source>
        <dbReference type="EMBL" id="KAJ1677754.1"/>
    </source>
</evidence>
<keyword evidence="2" id="KW-1185">Reference proteome</keyword>
<comment type="caution">
    <text evidence="1">The sequence shown here is derived from an EMBL/GenBank/DDBJ whole genome shotgun (WGS) entry which is preliminary data.</text>
</comment>